<proteinExistence type="predicted"/>
<accession>A0A1F4URN1</accession>
<dbReference type="EMBL" id="MEVA01000006">
    <property type="protein sequence ID" value="OGC47569.1"/>
    <property type="molecule type" value="Genomic_DNA"/>
</dbReference>
<dbReference type="AlphaFoldDB" id="A0A1F4URN1"/>
<protein>
    <submittedName>
        <fullName evidence="1">Uncharacterized protein</fullName>
    </submittedName>
</protein>
<organism evidence="1 2">
    <name type="scientific">candidate division WWE3 bacterium RIFCSPHIGHO2_01_FULL_42_13</name>
    <dbReference type="NCBI Taxonomy" id="1802617"/>
    <lineage>
        <taxon>Bacteria</taxon>
        <taxon>Katanobacteria</taxon>
    </lineage>
</organism>
<name>A0A1F4URN1_UNCKA</name>
<comment type="caution">
    <text evidence="1">The sequence shown here is derived from an EMBL/GenBank/DDBJ whole genome shotgun (WGS) entry which is preliminary data.</text>
</comment>
<sequence length="236" mass="26294">MSGPGPLHFLHAQNYLPGGREPALRFKLDPDQKRDYGHDINVLAESLSRQDDGTTTYWMFEGTLSTKNRLWVEGCISMEDRHGWIIIYERGEVLKIEANTSGGELHTKVKDAVMLPSLGFVTSPGLHMLQNGDLAVTCDSGSRHYSIGFYTDGRRPSSFEDTRTTLDDIPAVYNATSREVQIASEVLKSFKDGLEKNIFIFPSNPYLSGREMQNTTIQLVGMLTPLVSAALPIIVR</sequence>
<dbReference type="Proteomes" id="UP000176608">
    <property type="component" value="Unassembled WGS sequence"/>
</dbReference>
<evidence type="ECO:0000313" key="2">
    <source>
        <dbReference type="Proteomes" id="UP000176608"/>
    </source>
</evidence>
<evidence type="ECO:0000313" key="1">
    <source>
        <dbReference type="EMBL" id="OGC47569.1"/>
    </source>
</evidence>
<reference evidence="1 2" key="1">
    <citation type="journal article" date="2016" name="Nat. Commun.">
        <title>Thousands of microbial genomes shed light on interconnected biogeochemical processes in an aquifer system.</title>
        <authorList>
            <person name="Anantharaman K."/>
            <person name="Brown C.T."/>
            <person name="Hug L.A."/>
            <person name="Sharon I."/>
            <person name="Castelle C.J."/>
            <person name="Probst A.J."/>
            <person name="Thomas B.C."/>
            <person name="Singh A."/>
            <person name="Wilkins M.J."/>
            <person name="Karaoz U."/>
            <person name="Brodie E.L."/>
            <person name="Williams K.H."/>
            <person name="Hubbard S.S."/>
            <person name="Banfield J.F."/>
        </authorList>
    </citation>
    <scope>NUCLEOTIDE SEQUENCE [LARGE SCALE GENOMIC DNA]</scope>
</reference>
<gene>
    <name evidence="1" type="ORF">A2886_02155</name>
</gene>